<dbReference type="PANTHER" id="PTHR30614">
    <property type="entry name" value="MEMBRANE COMPONENT OF AMINO ACID ABC TRANSPORTER"/>
    <property type="match status" value="1"/>
</dbReference>
<reference evidence="11" key="1">
    <citation type="submission" date="2017-12" db="EMBL/GenBank/DDBJ databases">
        <title>Draft genome sequence of Telmatospirillum siberiense 26-4b1T, an acidotolerant peatland alphaproteobacterium potentially involved in sulfur cycling.</title>
        <authorList>
            <person name="Hausmann B."/>
            <person name="Pjevac P."/>
            <person name="Schreck K."/>
            <person name="Herbold C.W."/>
            <person name="Daims H."/>
            <person name="Wagner M."/>
            <person name="Pester M."/>
            <person name="Loy A."/>
        </authorList>
    </citation>
    <scope>NUCLEOTIDE SEQUENCE [LARGE SCALE GENOMIC DNA]</scope>
    <source>
        <strain evidence="11">26-4b1</strain>
    </source>
</reference>
<feature type="transmembrane region" description="Helical" evidence="8">
    <location>
        <begin position="25"/>
        <end position="52"/>
    </location>
</feature>
<comment type="caution">
    <text evidence="10">The sequence shown here is derived from an EMBL/GenBank/DDBJ whole genome shotgun (WGS) entry which is preliminary data.</text>
</comment>
<keyword evidence="6 8" id="KW-1133">Transmembrane helix</keyword>
<feature type="domain" description="ABC transmembrane type-1" evidence="9">
    <location>
        <begin position="28"/>
        <end position="218"/>
    </location>
</feature>
<evidence type="ECO:0000256" key="6">
    <source>
        <dbReference type="ARBA" id="ARBA00022989"/>
    </source>
</evidence>
<dbReference type="PROSITE" id="PS50928">
    <property type="entry name" value="ABC_TM1"/>
    <property type="match status" value="1"/>
</dbReference>
<dbReference type="NCBIfam" id="TIGR01726">
    <property type="entry name" value="HEQRo_perm_3TM"/>
    <property type="match status" value="1"/>
</dbReference>
<evidence type="ECO:0000256" key="5">
    <source>
        <dbReference type="ARBA" id="ARBA00022692"/>
    </source>
</evidence>
<sequence length="224" mass="24387">MGLDFTVVVRNLDYLLWGRLAEGELGGLLLTVIMAVSAGALSLLLGITLAVIAWRYAAIPRKLLFLWAELIRGVPLIFVIFWLYFLVPALFGGGIPNALSVILALAWFSSAAIMHSVLAGLQALPCSQYEAGIASGFTEFQVLRWILLPQALKNLIPSFVGLFASLIKDTSLAFIVNVPELTMVASQVNSRTQLFPTEIFLSIAALYFILCSVLSLIARSISNR</sequence>
<dbReference type="Pfam" id="PF00528">
    <property type="entry name" value="BPD_transp_1"/>
    <property type="match status" value="1"/>
</dbReference>
<keyword evidence="3 8" id="KW-0813">Transport</keyword>
<dbReference type="InterPro" id="IPR043429">
    <property type="entry name" value="ArtM/GltK/GlnP/TcyL/YhdX-like"/>
</dbReference>
<feature type="transmembrane region" description="Helical" evidence="8">
    <location>
        <begin position="98"/>
        <end position="121"/>
    </location>
</feature>
<keyword evidence="11" id="KW-1185">Reference proteome</keyword>
<evidence type="ECO:0000259" key="9">
    <source>
        <dbReference type="PROSITE" id="PS50928"/>
    </source>
</evidence>
<evidence type="ECO:0000256" key="7">
    <source>
        <dbReference type="ARBA" id="ARBA00023136"/>
    </source>
</evidence>
<proteinExistence type="inferred from homology"/>
<accession>A0A2N3PX36</accession>
<keyword evidence="4" id="KW-1003">Cell membrane</keyword>
<dbReference type="PANTHER" id="PTHR30614:SF21">
    <property type="entry name" value="AMINO ACID ABC TRANSPORTER PERMEASE"/>
    <property type="match status" value="1"/>
</dbReference>
<organism evidence="10 11">
    <name type="scientific">Telmatospirillum siberiense</name>
    <dbReference type="NCBI Taxonomy" id="382514"/>
    <lineage>
        <taxon>Bacteria</taxon>
        <taxon>Pseudomonadati</taxon>
        <taxon>Pseudomonadota</taxon>
        <taxon>Alphaproteobacteria</taxon>
        <taxon>Rhodospirillales</taxon>
        <taxon>Rhodospirillaceae</taxon>
        <taxon>Telmatospirillum</taxon>
    </lineage>
</organism>
<dbReference type="InterPro" id="IPR000515">
    <property type="entry name" value="MetI-like"/>
</dbReference>
<dbReference type="Proteomes" id="UP000233293">
    <property type="component" value="Unassembled WGS sequence"/>
</dbReference>
<dbReference type="Gene3D" id="1.10.3720.10">
    <property type="entry name" value="MetI-like"/>
    <property type="match status" value="1"/>
</dbReference>
<evidence type="ECO:0000313" key="10">
    <source>
        <dbReference type="EMBL" id="PKU24945.1"/>
    </source>
</evidence>
<dbReference type="SUPFAM" id="SSF161098">
    <property type="entry name" value="MetI-like"/>
    <property type="match status" value="1"/>
</dbReference>
<comment type="similarity">
    <text evidence="2">Belongs to the binding-protein-dependent transport system permease family. HisMQ subfamily.</text>
</comment>
<keyword evidence="7 8" id="KW-0472">Membrane</keyword>
<evidence type="ECO:0000256" key="3">
    <source>
        <dbReference type="ARBA" id="ARBA00022448"/>
    </source>
</evidence>
<keyword evidence="5 8" id="KW-0812">Transmembrane</keyword>
<evidence type="ECO:0000256" key="4">
    <source>
        <dbReference type="ARBA" id="ARBA00022475"/>
    </source>
</evidence>
<dbReference type="GO" id="GO:0022857">
    <property type="term" value="F:transmembrane transporter activity"/>
    <property type="evidence" value="ECO:0007669"/>
    <property type="project" value="InterPro"/>
</dbReference>
<feature type="transmembrane region" description="Helical" evidence="8">
    <location>
        <begin position="199"/>
        <end position="218"/>
    </location>
</feature>
<dbReference type="InterPro" id="IPR010065">
    <property type="entry name" value="AA_ABC_transptr_permease_3TM"/>
</dbReference>
<dbReference type="OrthoDB" id="7190458at2"/>
<gene>
    <name evidence="10" type="ORF">CWS72_08705</name>
</gene>
<evidence type="ECO:0000313" key="11">
    <source>
        <dbReference type="Proteomes" id="UP000233293"/>
    </source>
</evidence>
<evidence type="ECO:0000256" key="1">
    <source>
        <dbReference type="ARBA" id="ARBA00004429"/>
    </source>
</evidence>
<feature type="transmembrane region" description="Helical" evidence="8">
    <location>
        <begin position="64"/>
        <end position="86"/>
    </location>
</feature>
<dbReference type="AlphaFoldDB" id="A0A2N3PX36"/>
<dbReference type="GO" id="GO:0006865">
    <property type="term" value="P:amino acid transport"/>
    <property type="evidence" value="ECO:0007669"/>
    <property type="project" value="TreeGrafter"/>
</dbReference>
<dbReference type="CDD" id="cd06261">
    <property type="entry name" value="TM_PBP2"/>
    <property type="match status" value="1"/>
</dbReference>
<evidence type="ECO:0000256" key="8">
    <source>
        <dbReference type="RuleBase" id="RU363032"/>
    </source>
</evidence>
<dbReference type="EMBL" id="PIUM01000007">
    <property type="protein sequence ID" value="PKU24945.1"/>
    <property type="molecule type" value="Genomic_DNA"/>
</dbReference>
<comment type="subcellular location">
    <subcellularLocation>
        <location evidence="1">Cell inner membrane</location>
        <topology evidence="1">Multi-pass membrane protein</topology>
    </subcellularLocation>
    <subcellularLocation>
        <location evidence="8">Cell membrane</location>
        <topology evidence="8">Multi-pass membrane protein</topology>
    </subcellularLocation>
</comment>
<protein>
    <submittedName>
        <fullName evidence="10">Amino acid ABC transporter permease</fullName>
    </submittedName>
</protein>
<dbReference type="GO" id="GO:0043190">
    <property type="term" value="C:ATP-binding cassette (ABC) transporter complex"/>
    <property type="evidence" value="ECO:0007669"/>
    <property type="project" value="InterPro"/>
</dbReference>
<dbReference type="InterPro" id="IPR035906">
    <property type="entry name" value="MetI-like_sf"/>
</dbReference>
<evidence type="ECO:0000256" key="2">
    <source>
        <dbReference type="ARBA" id="ARBA00010072"/>
    </source>
</evidence>
<name>A0A2N3PX36_9PROT</name>